<evidence type="ECO:0000313" key="1">
    <source>
        <dbReference type="EMBL" id="KAG9321721.1"/>
    </source>
</evidence>
<accession>A0A9P8A2U0</accession>
<dbReference type="Proteomes" id="UP000717515">
    <property type="component" value="Unassembled WGS sequence"/>
</dbReference>
<reference evidence="1" key="1">
    <citation type="submission" date="2021-07" db="EMBL/GenBank/DDBJ databases">
        <title>Draft genome of Mortierella alpina, strain LL118, isolated from an aspen leaf litter sample.</title>
        <authorList>
            <person name="Yang S."/>
            <person name="Vinatzer B.A."/>
        </authorList>
    </citation>
    <scope>NUCLEOTIDE SEQUENCE</scope>
    <source>
        <strain evidence="1">LL118</strain>
    </source>
</reference>
<name>A0A9P8A2U0_MORAP</name>
<organism evidence="1 2">
    <name type="scientific">Mortierella alpina</name>
    <name type="common">Oleaginous fungus</name>
    <name type="synonym">Mortierella renispora</name>
    <dbReference type="NCBI Taxonomy" id="64518"/>
    <lineage>
        <taxon>Eukaryota</taxon>
        <taxon>Fungi</taxon>
        <taxon>Fungi incertae sedis</taxon>
        <taxon>Mucoromycota</taxon>
        <taxon>Mortierellomycotina</taxon>
        <taxon>Mortierellomycetes</taxon>
        <taxon>Mortierellales</taxon>
        <taxon>Mortierellaceae</taxon>
        <taxon>Mortierella</taxon>
    </lineage>
</organism>
<evidence type="ECO:0000313" key="2">
    <source>
        <dbReference type="Proteomes" id="UP000717515"/>
    </source>
</evidence>
<proteinExistence type="predicted"/>
<gene>
    <name evidence="1" type="ORF">KVV02_006635</name>
</gene>
<evidence type="ECO:0008006" key="3">
    <source>
        <dbReference type="Google" id="ProtNLM"/>
    </source>
</evidence>
<protein>
    <recommendedName>
        <fullName evidence="3">F-box domain-containing protein</fullName>
    </recommendedName>
</protein>
<dbReference type="AlphaFoldDB" id="A0A9P8A2U0"/>
<dbReference type="EMBL" id="JAIFTL010000187">
    <property type="protein sequence ID" value="KAG9321721.1"/>
    <property type="molecule type" value="Genomic_DNA"/>
</dbReference>
<dbReference type="InterPro" id="IPR036047">
    <property type="entry name" value="F-box-like_dom_sf"/>
</dbReference>
<dbReference type="SUPFAM" id="SSF81383">
    <property type="entry name" value="F-box domain"/>
    <property type="match status" value="1"/>
</dbReference>
<comment type="caution">
    <text evidence="1">The sequence shown here is derived from an EMBL/GenBank/DDBJ whole genome shotgun (WGS) entry which is preliminary data.</text>
</comment>
<sequence length="215" mass="24814">MPIHLINTSRNVISRTLFSSRTPHSSQIVAEIGQWLDGKTLLAALQVSKTWYKVHNPILWNSLTEPQWSHPRFIFYGRMGQGVYRNTREMRKLRIVHEDMVVLRYCPKLRELEIKLQARLFLLPQRPQAMMTCPELEVQRITAGPVFCDLAETFRSLKCLKVLLLPIRNVDQLESLCLPEDSQEVSSSGTLPISEHLELSDVQLDLEVTKSDNLH</sequence>